<dbReference type="Gene3D" id="1.10.357.10">
    <property type="entry name" value="Tetracycline Repressor, domain 2"/>
    <property type="match status" value="1"/>
</dbReference>
<comment type="caution">
    <text evidence="6">The sequence shown here is derived from an EMBL/GenBank/DDBJ whole genome shotgun (WGS) entry which is preliminary data.</text>
</comment>
<dbReference type="SUPFAM" id="SSF48498">
    <property type="entry name" value="Tetracyclin repressor-like, C-terminal domain"/>
    <property type="match status" value="1"/>
</dbReference>
<dbReference type="InterPro" id="IPR036271">
    <property type="entry name" value="Tet_transcr_reg_TetR-rel_C_sf"/>
</dbReference>
<dbReference type="AlphaFoldDB" id="A0A1S2NEC6"/>
<dbReference type="RefSeq" id="WP_071361733.1">
    <property type="nucleotide sequence ID" value="NZ_DIGR01000036.1"/>
</dbReference>
<dbReference type="GO" id="GO:0003677">
    <property type="term" value="F:DNA binding"/>
    <property type="evidence" value="ECO:0007669"/>
    <property type="project" value="UniProtKB-UniRule"/>
</dbReference>
<keyword evidence="1" id="KW-0805">Transcription regulation</keyword>
<dbReference type="InterPro" id="IPR009057">
    <property type="entry name" value="Homeodomain-like_sf"/>
</dbReference>
<evidence type="ECO:0000256" key="4">
    <source>
        <dbReference type="PROSITE-ProRule" id="PRU00335"/>
    </source>
</evidence>
<name>A0A1S2NEC6_9BURK</name>
<keyword evidence="3" id="KW-0804">Transcription</keyword>
<dbReference type="Proteomes" id="UP000180246">
    <property type="component" value="Unassembled WGS sequence"/>
</dbReference>
<proteinExistence type="predicted"/>
<keyword evidence="2 4" id="KW-0238">DNA-binding</keyword>
<dbReference type="PANTHER" id="PTHR47506">
    <property type="entry name" value="TRANSCRIPTIONAL REGULATORY PROTEIN"/>
    <property type="match status" value="1"/>
</dbReference>
<gene>
    <name evidence="6" type="ORF">LO55_2582</name>
</gene>
<dbReference type="PROSITE" id="PS50977">
    <property type="entry name" value="HTH_TETR_2"/>
    <property type="match status" value="1"/>
</dbReference>
<evidence type="ECO:0000256" key="2">
    <source>
        <dbReference type="ARBA" id="ARBA00023125"/>
    </source>
</evidence>
<feature type="DNA-binding region" description="H-T-H motif" evidence="4">
    <location>
        <begin position="31"/>
        <end position="50"/>
    </location>
</feature>
<evidence type="ECO:0000256" key="1">
    <source>
        <dbReference type="ARBA" id="ARBA00023015"/>
    </source>
</evidence>
<protein>
    <submittedName>
        <fullName evidence="6">Bacterial regulatory s, tetR family protein</fullName>
    </submittedName>
</protein>
<dbReference type="Pfam" id="PF16925">
    <property type="entry name" value="TetR_C_13"/>
    <property type="match status" value="1"/>
</dbReference>
<dbReference type="Gene3D" id="1.10.10.60">
    <property type="entry name" value="Homeodomain-like"/>
    <property type="match status" value="1"/>
</dbReference>
<evidence type="ECO:0000313" key="7">
    <source>
        <dbReference type="Proteomes" id="UP000180246"/>
    </source>
</evidence>
<accession>A0A1S2NEC6</accession>
<organism evidence="6 7">
    <name type="scientific">Massilia timonae</name>
    <dbReference type="NCBI Taxonomy" id="47229"/>
    <lineage>
        <taxon>Bacteria</taxon>
        <taxon>Pseudomonadati</taxon>
        <taxon>Pseudomonadota</taxon>
        <taxon>Betaproteobacteria</taxon>
        <taxon>Burkholderiales</taxon>
        <taxon>Oxalobacteraceae</taxon>
        <taxon>Telluria group</taxon>
        <taxon>Massilia</taxon>
    </lineage>
</organism>
<evidence type="ECO:0000256" key="3">
    <source>
        <dbReference type="ARBA" id="ARBA00023163"/>
    </source>
</evidence>
<feature type="domain" description="HTH tetR-type" evidence="5">
    <location>
        <begin position="8"/>
        <end position="68"/>
    </location>
</feature>
<reference evidence="6 7" key="1">
    <citation type="submission" date="2014-10" db="EMBL/GenBank/DDBJ databases">
        <authorList>
            <person name="Seo M.-J."/>
            <person name="Seok Y.J."/>
            <person name="Cha I.-T."/>
        </authorList>
    </citation>
    <scope>NUCLEOTIDE SEQUENCE [LARGE SCALE GENOMIC DNA]</scope>
    <source>
        <strain evidence="6 7">NEU</strain>
    </source>
</reference>
<dbReference type="SUPFAM" id="SSF46689">
    <property type="entry name" value="Homeodomain-like"/>
    <property type="match status" value="1"/>
</dbReference>
<evidence type="ECO:0000313" key="6">
    <source>
        <dbReference type="EMBL" id="OIJ43446.1"/>
    </source>
</evidence>
<evidence type="ECO:0000259" key="5">
    <source>
        <dbReference type="PROSITE" id="PS50977"/>
    </source>
</evidence>
<dbReference type="PANTHER" id="PTHR47506:SF6">
    <property type="entry name" value="HTH-TYPE TRANSCRIPTIONAL REPRESSOR NEMR"/>
    <property type="match status" value="1"/>
</dbReference>
<dbReference type="InterPro" id="IPR011075">
    <property type="entry name" value="TetR_C"/>
</dbReference>
<dbReference type="InterPro" id="IPR001647">
    <property type="entry name" value="HTH_TetR"/>
</dbReference>
<dbReference type="EMBL" id="JRYB01000001">
    <property type="protein sequence ID" value="OIJ43446.1"/>
    <property type="molecule type" value="Genomic_DNA"/>
</dbReference>
<sequence length="206" mass="22849">MNTTAKSEATYATILDAAVGMASTEGIGQLSLGELSKRTGISKSGVFSRVGSLEALQSAVLDEYDRRFSEEIFLPALAASRGLPRLSTMVNLWLKKIAGETVRGSCLYTAGAFEFDDIPMPHPLRERIEAGVLRWRATLRKTVLQAMEAGHLRPDTEPEQLVFEIYSLVIGVMHDARFLHDADAPRRAQRAFNRLISTYRSFSDLE</sequence>